<dbReference type="PANTHER" id="PTHR22946:SF9">
    <property type="entry name" value="POLYKETIDE TRANSFERASE AF380"/>
    <property type="match status" value="1"/>
</dbReference>
<dbReference type="EMBL" id="BAAATZ010000019">
    <property type="protein sequence ID" value="GAA2731162.1"/>
    <property type="molecule type" value="Genomic_DNA"/>
</dbReference>
<dbReference type="SUPFAM" id="SSF53474">
    <property type="entry name" value="alpha/beta-Hydrolases"/>
    <property type="match status" value="1"/>
</dbReference>
<gene>
    <name evidence="4" type="ORF">GCM10010439_46010</name>
</gene>
<organism evidence="4 5">
    <name type="scientific">Actinocorallia aurantiaca</name>
    <dbReference type="NCBI Taxonomy" id="46204"/>
    <lineage>
        <taxon>Bacteria</taxon>
        <taxon>Bacillati</taxon>
        <taxon>Actinomycetota</taxon>
        <taxon>Actinomycetes</taxon>
        <taxon>Streptosporangiales</taxon>
        <taxon>Thermomonosporaceae</taxon>
        <taxon>Actinocorallia</taxon>
    </lineage>
</organism>
<comment type="similarity">
    <text evidence="2">Belongs to the AB hydrolase superfamily. FUS2 hydrolase family.</text>
</comment>
<proteinExistence type="inferred from homology"/>
<evidence type="ECO:0000313" key="5">
    <source>
        <dbReference type="Proteomes" id="UP001501842"/>
    </source>
</evidence>
<evidence type="ECO:0000259" key="3">
    <source>
        <dbReference type="Pfam" id="PF12697"/>
    </source>
</evidence>
<reference evidence="5" key="1">
    <citation type="journal article" date="2019" name="Int. J. Syst. Evol. Microbiol.">
        <title>The Global Catalogue of Microorganisms (GCM) 10K type strain sequencing project: providing services to taxonomists for standard genome sequencing and annotation.</title>
        <authorList>
            <consortium name="The Broad Institute Genomics Platform"/>
            <consortium name="The Broad Institute Genome Sequencing Center for Infectious Disease"/>
            <person name="Wu L."/>
            <person name="Ma J."/>
        </authorList>
    </citation>
    <scope>NUCLEOTIDE SEQUENCE [LARGE SCALE GENOMIC DNA]</scope>
    <source>
        <strain evidence="5">JCM 8201</strain>
    </source>
</reference>
<evidence type="ECO:0000256" key="1">
    <source>
        <dbReference type="ARBA" id="ARBA00022801"/>
    </source>
</evidence>
<evidence type="ECO:0000313" key="4">
    <source>
        <dbReference type="EMBL" id="GAA2731162.1"/>
    </source>
</evidence>
<dbReference type="PANTHER" id="PTHR22946">
    <property type="entry name" value="DIENELACTONE HYDROLASE DOMAIN-CONTAINING PROTEIN-RELATED"/>
    <property type="match status" value="1"/>
</dbReference>
<dbReference type="InterPro" id="IPR000073">
    <property type="entry name" value="AB_hydrolase_1"/>
</dbReference>
<dbReference type="Proteomes" id="UP001501842">
    <property type="component" value="Unassembled WGS sequence"/>
</dbReference>
<dbReference type="Gene3D" id="3.40.50.1820">
    <property type="entry name" value="alpha/beta hydrolase"/>
    <property type="match status" value="1"/>
</dbReference>
<dbReference type="InterPro" id="IPR029058">
    <property type="entry name" value="AB_hydrolase_fold"/>
</dbReference>
<name>A0ABP6GTR9_9ACTN</name>
<feature type="domain" description="AB hydrolase-1" evidence="3">
    <location>
        <begin position="39"/>
        <end position="196"/>
    </location>
</feature>
<accession>A0ABP6GTR9</accession>
<protein>
    <recommendedName>
        <fullName evidence="3">AB hydrolase-1 domain-containing protein</fullName>
    </recommendedName>
</protein>
<evidence type="ECO:0000256" key="2">
    <source>
        <dbReference type="ARBA" id="ARBA00038115"/>
    </source>
</evidence>
<keyword evidence="5" id="KW-1185">Reference proteome</keyword>
<comment type="caution">
    <text evidence="4">The sequence shown here is derived from an EMBL/GenBank/DDBJ whole genome shotgun (WGS) entry which is preliminary data.</text>
</comment>
<dbReference type="Pfam" id="PF12697">
    <property type="entry name" value="Abhydrolase_6"/>
    <property type="match status" value="1"/>
</dbReference>
<keyword evidence="1" id="KW-0378">Hydrolase</keyword>
<dbReference type="InterPro" id="IPR050261">
    <property type="entry name" value="FrsA_esterase"/>
</dbReference>
<sequence length="250" mass="26392">MRFASGTTSNGVSERLFDIDGIPGVLWSPAEATGGRPLVLLGHGGGQHKKASGLVARARHYVSSCGFAVAALDAPGHGDRPRTEQDERFAAGIRERAAGKPVGSLIADYNTSLAVRAVPEWRAALDSLQGLDDIGTGGPVGFWGVSMGSAIGVPLAVAEPRIIAAVFGLTGREALVEAAARITIPVQFLLQWDDELVPRESGLALFDAFASREKALHANPGRHVGVPAFELESSQRFFVRHLLERESGPV</sequence>